<reference evidence="2 3" key="1">
    <citation type="submission" date="2015-02" db="EMBL/GenBank/DDBJ databases">
        <title>Genome Sequencing of Rickettsiales.</title>
        <authorList>
            <person name="Daugherty S.C."/>
            <person name="Su Q."/>
            <person name="Abolude K."/>
            <person name="Beier-Sexton M."/>
            <person name="Carlyon J.A."/>
            <person name="Carter R."/>
            <person name="Day N.P."/>
            <person name="Dumler S.J."/>
            <person name="Dyachenko V."/>
            <person name="Godinez A."/>
            <person name="Kurtti T.J."/>
            <person name="Lichay M."/>
            <person name="Mullins K.E."/>
            <person name="Ott S."/>
            <person name="Pappas-Brown V."/>
            <person name="Paris D.H."/>
            <person name="Patel P."/>
            <person name="Richards A.L."/>
            <person name="Sadzewicz L."/>
            <person name="Sears K."/>
            <person name="Seidman D."/>
            <person name="Sengamalay N."/>
            <person name="Stenos J."/>
            <person name="Tallon L.J."/>
            <person name="Vincent G."/>
            <person name="Fraser C.M."/>
            <person name="Munderloh U."/>
            <person name="Dunning-Hotopp J.C."/>
        </authorList>
    </citation>
    <scope>NUCLEOTIDE SEQUENCE [LARGE SCALE GENOMIC DNA]</scope>
    <source>
        <strain evidence="2 3">Gilliam</strain>
    </source>
</reference>
<dbReference type="InterPro" id="IPR037873">
    <property type="entry name" value="BamE-like"/>
</dbReference>
<keyword evidence="1" id="KW-0732">Signal</keyword>
<evidence type="ECO:0000256" key="1">
    <source>
        <dbReference type="ARBA" id="ARBA00022729"/>
    </source>
</evidence>
<accession>A0A0F3MAV9</accession>
<dbReference type="AlphaFoldDB" id="A0A0F3MAV9"/>
<protein>
    <submittedName>
        <fullName evidence="2">SmpA / OmlA family protein</fullName>
    </submittedName>
</protein>
<dbReference type="EMBL" id="LANO01000015">
    <property type="protein sequence ID" value="KJV52890.1"/>
    <property type="molecule type" value="Genomic_DNA"/>
</dbReference>
<sequence>MRYNMVYFRVFIKRIFLLLSLLLILSASTIDYHGKYIRDEQIEQLQEKLLRQDVSLSKLDVINLIGAPSFISADNLNIWYYIHYTTKVNNLWFNKLLAQRIVILTFNADNDRLMRILVLITNLAIIKYT</sequence>
<proteinExistence type="predicted"/>
<organism evidence="2 3">
    <name type="scientific">Orientia tsutsugamushi str. Gilliam</name>
    <dbReference type="NCBI Taxonomy" id="1359184"/>
    <lineage>
        <taxon>Bacteria</taxon>
        <taxon>Pseudomonadati</taxon>
        <taxon>Pseudomonadota</taxon>
        <taxon>Alphaproteobacteria</taxon>
        <taxon>Rickettsiales</taxon>
        <taxon>Rickettsiaceae</taxon>
        <taxon>Rickettsieae</taxon>
        <taxon>Orientia</taxon>
    </lineage>
</organism>
<gene>
    <name evidence="2" type="ORF">OTSGILL_1171</name>
</gene>
<dbReference type="Gene3D" id="3.30.1450.10">
    <property type="match status" value="1"/>
</dbReference>
<evidence type="ECO:0000313" key="3">
    <source>
        <dbReference type="Proteomes" id="UP000033769"/>
    </source>
</evidence>
<dbReference type="Proteomes" id="UP000033769">
    <property type="component" value="Unassembled WGS sequence"/>
</dbReference>
<name>A0A0F3MAV9_ORITS</name>
<dbReference type="PATRIC" id="fig|1359184.3.peg.445"/>
<evidence type="ECO:0000313" key="2">
    <source>
        <dbReference type="EMBL" id="KJV52890.1"/>
    </source>
</evidence>
<comment type="caution">
    <text evidence="2">The sequence shown here is derived from an EMBL/GenBank/DDBJ whole genome shotgun (WGS) entry which is preliminary data.</text>
</comment>